<dbReference type="EMBL" id="JBHLXP010000003">
    <property type="protein sequence ID" value="MFC0049380.1"/>
    <property type="molecule type" value="Genomic_DNA"/>
</dbReference>
<sequence>MFNFFKRDPLKKLRQQYDAKAEQAMLAQRKGDMRLFADLTAEAEELWAQYQQLQQATESEPRT</sequence>
<name>A0ABV6BEV2_9GAMM</name>
<organism evidence="1 2">
    <name type="scientific">Rheinheimera tilapiae</name>
    <dbReference type="NCBI Taxonomy" id="875043"/>
    <lineage>
        <taxon>Bacteria</taxon>
        <taxon>Pseudomonadati</taxon>
        <taxon>Pseudomonadota</taxon>
        <taxon>Gammaproteobacteria</taxon>
        <taxon>Chromatiales</taxon>
        <taxon>Chromatiaceae</taxon>
        <taxon>Rheinheimera</taxon>
    </lineage>
</organism>
<dbReference type="Proteomes" id="UP001589813">
    <property type="component" value="Unassembled WGS sequence"/>
</dbReference>
<comment type="caution">
    <text evidence="1">The sequence shown here is derived from an EMBL/GenBank/DDBJ whole genome shotgun (WGS) entry which is preliminary data.</text>
</comment>
<evidence type="ECO:0000313" key="2">
    <source>
        <dbReference type="Proteomes" id="UP001589813"/>
    </source>
</evidence>
<accession>A0ABV6BEV2</accession>
<proteinExistence type="predicted"/>
<dbReference type="RefSeq" id="WP_377245098.1">
    <property type="nucleotide sequence ID" value="NZ_JBHLXP010000003.1"/>
</dbReference>
<dbReference type="NCBIfam" id="NF033487">
    <property type="entry name" value="Lacal_2735_fam"/>
    <property type="match status" value="1"/>
</dbReference>
<dbReference type="InterPro" id="IPR045493">
    <property type="entry name" value="DUF6435"/>
</dbReference>
<keyword evidence="2" id="KW-1185">Reference proteome</keyword>
<gene>
    <name evidence="1" type="ORF">ACFFJP_13875</name>
</gene>
<dbReference type="Pfam" id="PF20027">
    <property type="entry name" value="DUF6435"/>
    <property type="match status" value="1"/>
</dbReference>
<reference evidence="1 2" key="1">
    <citation type="submission" date="2024-09" db="EMBL/GenBank/DDBJ databases">
        <authorList>
            <person name="Sun Q."/>
            <person name="Mori K."/>
        </authorList>
    </citation>
    <scope>NUCLEOTIDE SEQUENCE [LARGE SCALE GENOMIC DNA]</scope>
    <source>
        <strain evidence="1 2">KCTC 23315</strain>
    </source>
</reference>
<protein>
    <submittedName>
        <fullName evidence="1">DUF6435 family protein</fullName>
    </submittedName>
</protein>
<evidence type="ECO:0000313" key="1">
    <source>
        <dbReference type="EMBL" id="MFC0049380.1"/>
    </source>
</evidence>